<comment type="similarity">
    <text evidence="1 7">Belongs to the bacterial ribosomal protein bL31 family. Type A subfamily.</text>
</comment>
<gene>
    <name evidence="7" type="primary">rpmE</name>
    <name evidence="8" type="ORF">COW25_00460</name>
</gene>
<dbReference type="PANTHER" id="PTHR33280">
    <property type="entry name" value="50S RIBOSOMAL PROTEIN L31, CHLOROPLASTIC"/>
    <property type="match status" value="1"/>
</dbReference>
<organism evidence="8 9">
    <name type="scientific">Candidatus Nealsonbacteria bacterium CG15_BIG_FIL_POST_REV_8_21_14_020_37_12</name>
    <dbReference type="NCBI Taxonomy" id="1974716"/>
    <lineage>
        <taxon>Bacteria</taxon>
        <taxon>Candidatus Nealsoniibacteriota</taxon>
    </lineage>
</organism>
<dbReference type="InterPro" id="IPR034704">
    <property type="entry name" value="Ribosomal_bL28/bL31-like_sf"/>
</dbReference>
<dbReference type="GO" id="GO:0003735">
    <property type="term" value="F:structural constituent of ribosome"/>
    <property type="evidence" value="ECO:0007669"/>
    <property type="project" value="InterPro"/>
</dbReference>
<evidence type="ECO:0000256" key="4">
    <source>
        <dbReference type="ARBA" id="ARBA00022980"/>
    </source>
</evidence>
<evidence type="ECO:0000256" key="6">
    <source>
        <dbReference type="ARBA" id="ARBA00035687"/>
    </source>
</evidence>
<dbReference type="GO" id="GO:1990904">
    <property type="term" value="C:ribonucleoprotein complex"/>
    <property type="evidence" value="ECO:0007669"/>
    <property type="project" value="UniProtKB-KW"/>
</dbReference>
<dbReference type="EMBL" id="PFGB01000015">
    <property type="protein sequence ID" value="PIW35276.1"/>
    <property type="molecule type" value="Genomic_DNA"/>
</dbReference>
<feature type="binding site" evidence="7">
    <location>
        <position position="37"/>
    </location>
    <ligand>
        <name>Zn(2+)</name>
        <dbReference type="ChEBI" id="CHEBI:29105"/>
    </ligand>
</feature>
<comment type="subunit">
    <text evidence="7">Part of the 50S ribosomal subunit.</text>
</comment>
<dbReference type="Proteomes" id="UP000230215">
    <property type="component" value="Unassembled WGS sequence"/>
</dbReference>
<feature type="binding site" evidence="7">
    <location>
        <position position="40"/>
    </location>
    <ligand>
        <name>Zn(2+)</name>
        <dbReference type="ChEBI" id="CHEBI:29105"/>
    </ligand>
</feature>
<keyword evidence="2 7" id="KW-0699">rRNA-binding</keyword>
<keyword evidence="4 7" id="KW-0689">Ribosomal protein</keyword>
<dbReference type="GO" id="GO:0006412">
    <property type="term" value="P:translation"/>
    <property type="evidence" value="ECO:0007669"/>
    <property type="project" value="UniProtKB-UniRule"/>
</dbReference>
<dbReference type="GO" id="GO:0005840">
    <property type="term" value="C:ribosome"/>
    <property type="evidence" value="ECO:0007669"/>
    <property type="project" value="UniProtKB-KW"/>
</dbReference>
<evidence type="ECO:0000313" key="9">
    <source>
        <dbReference type="Proteomes" id="UP000230215"/>
    </source>
</evidence>
<dbReference type="InterPro" id="IPR002150">
    <property type="entry name" value="Ribosomal_bL31"/>
</dbReference>
<dbReference type="SUPFAM" id="SSF143800">
    <property type="entry name" value="L28p-like"/>
    <property type="match status" value="1"/>
</dbReference>
<keyword evidence="3 7" id="KW-0694">RNA-binding</keyword>
<dbReference type="AlphaFoldDB" id="A0A2M7H1U0"/>
<evidence type="ECO:0000256" key="5">
    <source>
        <dbReference type="ARBA" id="ARBA00023274"/>
    </source>
</evidence>
<dbReference type="GO" id="GO:0046872">
    <property type="term" value="F:metal ion binding"/>
    <property type="evidence" value="ECO:0007669"/>
    <property type="project" value="UniProtKB-KW"/>
</dbReference>
<evidence type="ECO:0000313" key="8">
    <source>
        <dbReference type="EMBL" id="PIW35276.1"/>
    </source>
</evidence>
<dbReference type="Pfam" id="PF01197">
    <property type="entry name" value="Ribosomal_L31"/>
    <property type="match status" value="1"/>
</dbReference>
<dbReference type="PRINTS" id="PR01249">
    <property type="entry name" value="RIBOSOMALL31"/>
</dbReference>
<dbReference type="GO" id="GO:0019843">
    <property type="term" value="F:rRNA binding"/>
    <property type="evidence" value="ECO:0007669"/>
    <property type="project" value="UniProtKB-KW"/>
</dbReference>
<sequence length="78" mass="9066">MKKDIHPKYYPNAQVKCACGNTWTCGSTKEFIEIEVCSKCHPFYSGKEKIVDTAGRVEKFRKRLAKKAELATRKRRKK</sequence>
<dbReference type="NCBIfam" id="NF000612">
    <property type="entry name" value="PRK00019.1"/>
    <property type="match status" value="1"/>
</dbReference>
<evidence type="ECO:0000256" key="2">
    <source>
        <dbReference type="ARBA" id="ARBA00022730"/>
    </source>
</evidence>
<protein>
    <recommendedName>
        <fullName evidence="6 7">Large ribosomal subunit protein bL31</fullName>
    </recommendedName>
</protein>
<dbReference type="InterPro" id="IPR042105">
    <property type="entry name" value="Ribosomal_bL31_sf"/>
</dbReference>
<keyword evidence="7" id="KW-0479">Metal-binding</keyword>
<comment type="function">
    <text evidence="7">Binds the 23S rRNA.</text>
</comment>
<dbReference type="NCBIfam" id="TIGR00105">
    <property type="entry name" value="L31"/>
    <property type="match status" value="1"/>
</dbReference>
<accession>A0A2M7H1U0</accession>
<dbReference type="PROSITE" id="PS01143">
    <property type="entry name" value="RIBOSOMAL_L31"/>
    <property type="match status" value="1"/>
</dbReference>
<evidence type="ECO:0000256" key="7">
    <source>
        <dbReference type="HAMAP-Rule" id="MF_00501"/>
    </source>
</evidence>
<dbReference type="Gene3D" id="4.10.830.30">
    <property type="entry name" value="Ribosomal protein L31"/>
    <property type="match status" value="1"/>
</dbReference>
<proteinExistence type="inferred from homology"/>
<feature type="binding site" evidence="7">
    <location>
        <position position="19"/>
    </location>
    <ligand>
        <name>Zn(2+)</name>
        <dbReference type="ChEBI" id="CHEBI:29105"/>
    </ligand>
</feature>
<evidence type="ECO:0000256" key="1">
    <source>
        <dbReference type="ARBA" id="ARBA00009296"/>
    </source>
</evidence>
<evidence type="ECO:0000256" key="3">
    <source>
        <dbReference type="ARBA" id="ARBA00022884"/>
    </source>
</evidence>
<dbReference type="HAMAP" id="MF_00501">
    <property type="entry name" value="Ribosomal_bL31_1"/>
    <property type="match status" value="1"/>
</dbReference>
<keyword evidence="5 7" id="KW-0687">Ribonucleoprotein</keyword>
<comment type="caution">
    <text evidence="8">The sequence shown here is derived from an EMBL/GenBank/DDBJ whole genome shotgun (WGS) entry which is preliminary data.</text>
</comment>
<name>A0A2M7H1U0_9BACT</name>
<dbReference type="PANTHER" id="PTHR33280:SF1">
    <property type="entry name" value="LARGE RIBOSOMAL SUBUNIT PROTEIN BL31C"/>
    <property type="match status" value="1"/>
</dbReference>
<dbReference type="InterPro" id="IPR027491">
    <property type="entry name" value="Ribosomal_bL31_A"/>
</dbReference>
<reference evidence="9" key="1">
    <citation type="submission" date="2017-09" db="EMBL/GenBank/DDBJ databases">
        <title>Depth-based differentiation of microbial function through sediment-hosted aquifers and enrichment of novel symbionts in the deep terrestrial subsurface.</title>
        <authorList>
            <person name="Probst A.J."/>
            <person name="Ladd B."/>
            <person name="Jarett J.K."/>
            <person name="Geller-Mcgrath D.E."/>
            <person name="Sieber C.M.K."/>
            <person name="Emerson J.B."/>
            <person name="Anantharaman K."/>
            <person name="Thomas B.C."/>
            <person name="Malmstrom R."/>
            <person name="Stieglmeier M."/>
            <person name="Klingl A."/>
            <person name="Woyke T."/>
            <person name="Ryan C.M."/>
            <person name="Banfield J.F."/>
        </authorList>
    </citation>
    <scope>NUCLEOTIDE SEQUENCE [LARGE SCALE GENOMIC DNA]</scope>
</reference>
<dbReference type="NCBIfam" id="NF001809">
    <property type="entry name" value="PRK00528.1"/>
    <property type="match status" value="1"/>
</dbReference>
<comment type="cofactor">
    <cofactor evidence="7">
        <name>Zn(2+)</name>
        <dbReference type="ChEBI" id="CHEBI:29105"/>
    </cofactor>
    <text evidence="7">Binds 1 zinc ion per subunit.</text>
</comment>
<feature type="binding site" evidence="7">
    <location>
        <position position="17"/>
    </location>
    <ligand>
        <name>Zn(2+)</name>
        <dbReference type="ChEBI" id="CHEBI:29105"/>
    </ligand>
</feature>
<keyword evidence="7" id="KW-0862">Zinc</keyword>